<gene>
    <name evidence="1" type="ORF">PGLA2088_LOCUS22299</name>
</gene>
<dbReference type="EMBL" id="CAJNNW010025932">
    <property type="protein sequence ID" value="CAE8681167.1"/>
    <property type="molecule type" value="Genomic_DNA"/>
</dbReference>
<comment type="caution">
    <text evidence="1">The sequence shown here is derived from an EMBL/GenBank/DDBJ whole genome shotgun (WGS) entry which is preliminary data.</text>
</comment>
<reference evidence="1" key="1">
    <citation type="submission" date="2021-02" db="EMBL/GenBank/DDBJ databases">
        <authorList>
            <person name="Dougan E. K."/>
            <person name="Rhodes N."/>
            <person name="Thang M."/>
            <person name="Chan C."/>
        </authorList>
    </citation>
    <scope>NUCLEOTIDE SEQUENCE</scope>
</reference>
<name>A0A813JRE5_POLGL</name>
<accession>A0A813JRE5</accession>
<organism evidence="1 2">
    <name type="scientific">Polarella glacialis</name>
    <name type="common">Dinoflagellate</name>
    <dbReference type="NCBI Taxonomy" id="89957"/>
    <lineage>
        <taxon>Eukaryota</taxon>
        <taxon>Sar</taxon>
        <taxon>Alveolata</taxon>
        <taxon>Dinophyceae</taxon>
        <taxon>Suessiales</taxon>
        <taxon>Suessiaceae</taxon>
        <taxon>Polarella</taxon>
    </lineage>
</organism>
<evidence type="ECO:0000313" key="2">
    <source>
        <dbReference type="Proteomes" id="UP000626109"/>
    </source>
</evidence>
<dbReference type="AlphaFoldDB" id="A0A813JRE5"/>
<sequence>MHPSIQSNRDKNETGYIIERFLEHYTLRGDCCLSLKKDSIHLNFKKNKDLTAVAKPLSSSLRSSDHVLELPECLVCRFCITRIHERLHVGTNFLLPDDISSCVEDVD</sequence>
<evidence type="ECO:0000313" key="1">
    <source>
        <dbReference type="EMBL" id="CAE8681167.1"/>
    </source>
</evidence>
<proteinExistence type="predicted"/>
<dbReference type="Proteomes" id="UP000626109">
    <property type="component" value="Unassembled WGS sequence"/>
</dbReference>
<feature type="non-terminal residue" evidence="1">
    <location>
        <position position="107"/>
    </location>
</feature>
<protein>
    <submittedName>
        <fullName evidence="1">Uncharacterized protein</fullName>
    </submittedName>
</protein>